<keyword evidence="2" id="KW-1133">Transmembrane helix</keyword>
<dbReference type="AlphaFoldDB" id="A0AAV8X5R4"/>
<accession>A0AAV8X5R4</accession>
<name>A0AAV8X5R4_9CUCU</name>
<evidence type="ECO:0008006" key="5">
    <source>
        <dbReference type="Google" id="ProtNLM"/>
    </source>
</evidence>
<gene>
    <name evidence="3" type="ORF">NQ318_013377</name>
</gene>
<keyword evidence="4" id="KW-1185">Reference proteome</keyword>
<evidence type="ECO:0000313" key="3">
    <source>
        <dbReference type="EMBL" id="KAJ8934255.1"/>
    </source>
</evidence>
<proteinExistence type="predicted"/>
<comment type="caution">
    <text evidence="3">The sequence shown here is derived from an EMBL/GenBank/DDBJ whole genome shotgun (WGS) entry which is preliminary data.</text>
</comment>
<keyword evidence="2" id="KW-0812">Transmembrane</keyword>
<feature type="transmembrane region" description="Helical" evidence="2">
    <location>
        <begin position="97"/>
        <end position="123"/>
    </location>
</feature>
<dbReference type="Proteomes" id="UP001162162">
    <property type="component" value="Unassembled WGS sequence"/>
</dbReference>
<organism evidence="3 4">
    <name type="scientific">Aromia moschata</name>
    <dbReference type="NCBI Taxonomy" id="1265417"/>
    <lineage>
        <taxon>Eukaryota</taxon>
        <taxon>Metazoa</taxon>
        <taxon>Ecdysozoa</taxon>
        <taxon>Arthropoda</taxon>
        <taxon>Hexapoda</taxon>
        <taxon>Insecta</taxon>
        <taxon>Pterygota</taxon>
        <taxon>Neoptera</taxon>
        <taxon>Endopterygota</taxon>
        <taxon>Coleoptera</taxon>
        <taxon>Polyphaga</taxon>
        <taxon>Cucujiformia</taxon>
        <taxon>Chrysomeloidea</taxon>
        <taxon>Cerambycidae</taxon>
        <taxon>Cerambycinae</taxon>
        <taxon>Callichromatini</taxon>
        <taxon>Aromia</taxon>
    </lineage>
</organism>
<evidence type="ECO:0000256" key="1">
    <source>
        <dbReference type="SAM" id="MobiDB-lite"/>
    </source>
</evidence>
<evidence type="ECO:0000313" key="4">
    <source>
        <dbReference type="Proteomes" id="UP001162162"/>
    </source>
</evidence>
<feature type="compositionally biased region" description="Basic and acidic residues" evidence="1">
    <location>
        <begin position="162"/>
        <end position="176"/>
    </location>
</feature>
<sequence>MNSVSDWCKKVLKDSSCNWHAYGPVRTAEIIAVVAQCMHENTRTSTDHRAQQLNVSRTSLRRILDKDLGLFAYKLQHTQEFSLAVFGMVKIQQSPCIYFLLMFSLAVFGMVKIQQSPCIYFLLMDIHKMYRTRIYTRYIQDVPFNLKNRNISKTTHRIKKGGHSEQDSGDNYEKLI</sequence>
<reference evidence="3" key="1">
    <citation type="journal article" date="2023" name="Insect Mol. Biol.">
        <title>Genome sequencing provides insights into the evolution of gene families encoding plant cell wall-degrading enzymes in longhorned beetles.</title>
        <authorList>
            <person name="Shin N.R."/>
            <person name="Okamura Y."/>
            <person name="Kirsch R."/>
            <person name="Pauchet Y."/>
        </authorList>
    </citation>
    <scope>NUCLEOTIDE SEQUENCE</scope>
    <source>
        <strain evidence="3">AMC_N1</strain>
    </source>
</reference>
<protein>
    <recommendedName>
        <fullName evidence="5">Transposase</fullName>
    </recommendedName>
</protein>
<feature type="region of interest" description="Disordered" evidence="1">
    <location>
        <begin position="155"/>
        <end position="176"/>
    </location>
</feature>
<dbReference type="EMBL" id="JAPWTK010001071">
    <property type="protein sequence ID" value="KAJ8934255.1"/>
    <property type="molecule type" value="Genomic_DNA"/>
</dbReference>
<keyword evidence="2" id="KW-0472">Membrane</keyword>
<evidence type="ECO:0000256" key="2">
    <source>
        <dbReference type="SAM" id="Phobius"/>
    </source>
</evidence>